<organism evidence="2 3">
    <name type="scientific">Micromonospora echinofusca</name>
    <dbReference type="NCBI Taxonomy" id="47858"/>
    <lineage>
        <taxon>Bacteria</taxon>
        <taxon>Bacillati</taxon>
        <taxon>Actinomycetota</taxon>
        <taxon>Actinomycetes</taxon>
        <taxon>Micromonosporales</taxon>
        <taxon>Micromonosporaceae</taxon>
        <taxon>Micromonospora</taxon>
    </lineage>
</organism>
<proteinExistence type="predicted"/>
<accession>A0ABS3VS49</accession>
<keyword evidence="3" id="KW-1185">Reference proteome</keyword>
<reference evidence="2 3" key="1">
    <citation type="submission" date="2019-12" db="EMBL/GenBank/DDBJ databases">
        <title>Whole genome sequencing of endophytic Actinobacterium Micromonospora sp. MPMI6T.</title>
        <authorList>
            <person name="Evv R."/>
            <person name="Podile A.R."/>
        </authorList>
    </citation>
    <scope>NUCLEOTIDE SEQUENCE [LARGE SCALE GENOMIC DNA]</scope>
    <source>
        <strain evidence="2 3">MPMI6</strain>
    </source>
</reference>
<evidence type="ECO:0000259" key="1">
    <source>
        <dbReference type="Pfam" id="PF02036"/>
    </source>
</evidence>
<protein>
    <submittedName>
        <fullName evidence="2">Sterol-binding protein</fullName>
    </submittedName>
</protein>
<sequence>MGEATTRFFDELDRRGYEPRLEKAAGTVRFDFREDAHTDHWLVVVDHGTLKVSRVDHEADTVISTSPELFDEIAVGREHVIAALLRGDLTVTGNALLVLQIERILPGTPHARGPRRDFVKEAC</sequence>
<dbReference type="Proteomes" id="UP000823521">
    <property type="component" value="Unassembled WGS sequence"/>
</dbReference>
<evidence type="ECO:0000313" key="3">
    <source>
        <dbReference type="Proteomes" id="UP000823521"/>
    </source>
</evidence>
<dbReference type="Gene3D" id="3.30.1050.10">
    <property type="entry name" value="SCP2 sterol-binding domain"/>
    <property type="match status" value="1"/>
</dbReference>
<dbReference type="Pfam" id="PF02036">
    <property type="entry name" value="SCP2"/>
    <property type="match status" value="1"/>
</dbReference>
<dbReference type="RefSeq" id="WP_208814193.1">
    <property type="nucleotide sequence ID" value="NZ_WVUH01000114.1"/>
</dbReference>
<dbReference type="InterPro" id="IPR003033">
    <property type="entry name" value="SCP2_sterol-bd_dom"/>
</dbReference>
<evidence type="ECO:0000313" key="2">
    <source>
        <dbReference type="EMBL" id="MBO4207296.1"/>
    </source>
</evidence>
<comment type="caution">
    <text evidence="2">The sequence shown here is derived from an EMBL/GenBank/DDBJ whole genome shotgun (WGS) entry which is preliminary data.</text>
</comment>
<feature type="domain" description="SCP2" evidence="1">
    <location>
        <begin position="12"/>
        <end position="105"/>
    </location>
</feature>
<dbReference type="SUPFAM" id="SSF55718">
    <property type="entry name" value="SCP-like"/>
    <property type="match status" value="1"/>
</dbReference>
<dbReference type="InterPro" id="IPR036527">
    <property type="entry name" value="SCP2_sterol-bd_dom_sf"/>
</dbReference>
<dbReference type="EMBL" id="WVUH01000114">
    <property type="protein sequence ID" value="MBO4207296.1"/>
    <property type="molecule type" value="Genomic_DNA"/>
</dbReference>
<gene>
    <name evidence="2" type="ORF">GSF22_14940</name>
</gene>
<name>A0ABS3VS49_MICEH</name>